<name>A0ABT0P121_9ACTN</name>
<protein>
    <submittedName>
        <fullName evidence="4">S26 family signal peptidase</fullName>
    </submittedName>
</protein>
<organism evidence="4 5">
    <name type="scientific">Streptomyces lavenduligriseus</name>
    <dbReference type="NCBI Taxonomy" id="67315"/>
    <lineage>
        <taxon>Bacteria</taxon>
        <taxon>Bacillati</taxon>
        <taxon>Actinomycetota</taxon>
        <taxon>Actinomycetes</taxon>
        <taxon>Kitasatosporales</taxon>
        <taxon>Streptomycetaceae</taxon>
        <taxon>Streptomyces</taxon>
    </lineage>
</organism>
<evidence type="ECO:0000256" key="1">
    <source>
        <dbReference type="ARBA" id="ARBA00004401"/>
    </source>
</evidence>
<evidence type="ECO:0000259" key="3">
    <source>
        <dbReference type="Pfam" id="PF10502"/>
    </source>
</evidence>
<proteinExistence type="inferred from homology"/>
<dbReference type="PANTHER" id="PTHR43390">
    <property type="entry name" value="SIGNAL PEPTIDASE I"/>
    <property type="match status" value="1"/>
</dbReference>
<evidence type="ECO:0000313" key="5">
    <source>
        <dbReference type="Proteomes" id="UP001202052"/>
    </source>
</evidence>
<dbReference type="Gene3D" id="2.10.109.10">
    <property type="entry name" value="Umud Fragment, subunit A"/>
    <property type="match status" value="1"/>
</dbReference>
<comment type="similarity">
    <text evidence="2">Belongs to the peptidase S26 family.</text>
</comment>
<dbReference type="InterPro" id="IPR036286">
    <property type="entry name" value="LexA/Signal_pep-like_sf"/>
</dbReference>
<dbReference type="RefSeq" id="WP_249491972.1">
    <property type="nucleotide sequence ID" value="NZ_JAMCCK010000041.1"/>
</dbReference>
<feature type="domain" description="Peptidase S26" evidence="3">
    <location>
        <begin position="114"/>
        <end position="150"/>
    </location>
</feature>
<evidence type="ECO:0000256" key="2">
    <source>
        <dbReference type="ARBA" id="ARBA00009370"/>
    </source>
</evidence>
<dbReference type="InterPro" id="IPR019533">
    <property type="entry name" value="Peptidase_S26"/>
</dbReference>
<dbReference type="SUPFAM" id="SSF51306">
    <property type="entry name" value="LexA/Signal peptidase"/>
    <property type="match status" value="1"/>
</dbReference>
<dbReference type="CDD" id="cd06462">
    <property type="entry name" value="Peptidase_S24_S26"/>
    <property type="match status" value="1"/>
</dbReference>
<dbReference type="PANTHER" id="PTHR43390:SF1">
    <property type="entry name" value="CHLOROPLAST PROCESSING PEPTIDASE"/>
    <property type="match status" value="1"/>
</dbReference>
<feature type="domain" description="Peptidase S26" evidence="3">
    <location>
        <begin position="15"/>
        <end position="100"/>
    </location>
</feature>
<comment type="caution">
    <text evidence="4">The sequence shown here is derived from an EMBL/GenBank/DDBJ whole genome shotgun (WGS) entry which is preliminary data.</text>
</comment>
<comment type="subcellular location">
    <subcellularLocation>
        <location evidence="1">Cell membrane</location>
        <topology evidence="1">Single-pass type II membrane protein</topology>
    </subcellularLocation>
</comment>
<dbReference type="EMBL" id="JAMCCK010000041">
    <property type="protein sequence ID" value="MCL3997061.1"/>
    <property type="molecule type" value="Genomic_DNA"/>
</dbReference>
<dbReference type="InterPro" id="IPR000223">
    <property type="entry name" value="Pept_S26A_signal_pept_1"/>
</dbReference>
<dbReference type="Proteomes" id="UP001202052">
    <property type="component" value="Unassembled WGS sequence"/>
</dbReference>
<keyword evidence="5" id="KW-1185">Reference proteome</keyword>
<reference evidence="4 5" key="1">
    <citation type="submission" date="2022-05" db="EMBL/GenBank/DDBJ databases">
        <title>Genome Resource of Streptomyces lavenduligriseus GA1-1, a Strain with Broad-Spectrum Antifungal Activity against Phytopathogenic Fungi.</title>
        <authorList>
            <person name="Qi D."/>
        </authorList>
    </citation>
    <scope>NUCLEOTIDE SEQUENCE [LARGE SCALE GENOMIC DNA]</scope>
    <source>
        <strain evidence="4 5">GA1-1</strain>
    </source>
</reference>
<sequence length="153" mass="16185">MNRCAPALVLGGLALAVLAAVARRTRRTLVAVTVRGRSMEPTYRDGDRVLVRRGGPLVRGRVVVVERLPFHGRQPAPPGLPGPEPTWVIKRVAAVPGDPVPRGLGPALAAVPEDLVPPGKLVLLGDNPQVSQDSRRMGLFPADAVLGVVVRAR</sequence>
<dbReference type="Pfam" id="PF10502">
    <property type="entry name" value="Peptidase_S26"/>
    <property type="match status" value="2"/>
</dbReference>
<dbReference type="PRINTS" id="PR00727">
    <property type="entry name" value="LEADERPTASE"/>
</dbReference>
<evidence type="ECO:0000313" key="4">
    <source>
        <dbReference type="EMBL" id="MCL3997061.1"/>
    </source>
</evidence>
<accession>A0ABT0P121</accession>
<gene>
    <name evidence="4" type="ORF">M4438_26755</name>
</gene>